<dbReference type="PANTHER" id="PTHR21389">
    <property type="entry name" value="P53 INDUCED PROTEIN"/>
    <property type="match status" value="1"/>
</dbReference>
<evidence type="ECO:0000256" key="4">
    <source>
        <dbReference type="ARBA" id="ARBA00023136"/>
    </source>
</evidence>
<feature type="transmembrane region" description="Helical" evidence="5">
    <location>
        <begin position="219"/>
        <end position="238"/>
    </location>
</feature>
<evidence type="ECO:0000256" key="1">
    <source>
        <dbReference type="ARBA" id="ARBA00004141"/>
    </source>
</evidence>
<reference evidence="6" key="1">
    <citation type="submission" date="2015-03" db="EMBL/GenBank/DDBJ databases">
        <title>A transcriptome of Araucaria cunninghamii, an australian fine timber species.</title>
        <authorList>
            <person name="Jing Yi C.J.Y."/>
            <person name="Yin San L.Y.S."/>
            <person name="Abdul Karim S.S."/>
            <person name="Wan Azmi N.N."/>
            <person name="Hercus R.R."/>
            <person name="Croft L.L."/>
        </authorList>
    </citation>
    <scope>NUCLEOTIDE SEQUENCE</scope>
    <source>
        <strain evidence="6">MI0301</strain>
        <tissue evidence="6">Leaf</tissue>
    </source>
</reference>
<keyword evidence="2 5" id="KW-0812">Transmembrane</keyword>
<evidence type="ECO:0000256" key="5">
    <source>
        <dbReference type="SAM" id="Phobius"/>
    </source>
</evidence>
<accession>A0A0D6R3N1</accession>
<keyword evidence="3 5" id="KW-1133">Transmembrane helix</keyword>
<feature type="transmembrane region" description="Helical" evidence="5">
    <location>
        <begin position="190"/>
        <end position="213"/>
    </location>
</feature>
<keyword evidence="4 5" id="KW-0472">Membrane</keyword>
<comment type="subcellular location">
    <subcellularLocation>
        <location evidence="1">Membrane</location>
        <topology evidence="1">Multi-pass membrane protein</topology>
    </subcellularLocation>
</comment>
<organism evidence="6">
    <name type="scientific">Araucaria cunninghamii</name>
    <name type="common">Hoop pine</name>
    <name type="synonym">Moreton Bay pine</name>
    <dbReference type="NCBI Taxonomy" id="56994"/>
    <lineage>
        <taxon>Eukaryota</taxon>
        <taxon>Viridiplantae</taxon>
        <taxon>Streptophyta</taxon>
        <taxon>Embryophyta</taxon>
        <taxon>Tracheophyta</taxon>
        <taxon>Spermatophyta</taxon>
        <taxon>Pinopsida</taxon>
        <taxon>Pinidae</taxon>
        <taxon>Conifers II</taxon>
        <taxon>Araucariales</taxon>
        <taxon>Araucariaceae</taxon>
        <taxon>Araucaria</taxon>
    </lineage>
</organism>
<feature type="transmembrane region" description="Helical" evidence="5">
    <location>
        <begin position="119"/>
        <end position="143"/>
    </location>
</feature>
<dbReference type="GO" id="GO:0016020">
    <property type="term" value="C:membrane"/>
    <property type="evidence" value="ECO:0007669"/>
    <property type="project" value="UniProtKB-SubCell"/>
</dbReference>
<dbReference type="AlphaFoldDB" id="A0A0D6R3N1"/>
<dbReference type="PANTHER" id="PTHR21389:SF0">
    <property type="entry name" value="ETOPOSIDE-INDUCED PROTEIN 2.4 HOMOLOG"/>
    <property type="match status" value="1"/>
</dbReference>
<dbReference type="GO" id="GO:0005783">
    <property type="term" value="C:endoplasmic reticulum"/>
    <property type="evidence" value="ECO:0007669"/>
    <property type="project" value="TreeGrafter"/>
</dbReference>
<name>A0A0D6R3N1_ARACU</name>
<protein>
    <submittedName>
        <fullName evidence="6">Uncharacterized protein</fullName>
    </submittedName>
</protein>
<evidence type="ECO:0000256" key="2">
    <source>
        <dbReference type="ARBA" id="ARBA00022692"/>
    </source>
</evidence>
<feature type="transmembrane region" description="Helical" evidence="5">
    <location>
        <begin position="259"/>
        <end position="276"/>
    </location>
</feature>
<evidence type="ECO:0000313" key="6">
    <source>
        <dbReference type="EMBL" id="JAG97326.1"/>
    </source>
</evidence>
<sequence length="350" mass="40657">MESQVKNSAPLLDRNLQKSREIIKQAVILWWAGFKEGCCLHRVVFFCKRSEILWKRTWQCFILNGCIFLGSIILLKFVISPILQWILPLHFPQQGTADSYDCQITEGGKRFYSLLQSGLIALFYVFWFYPMYALSFIISSIWYNEIAQQACKVMEQSEHGPLRQNSGRERAPENQFTTNHRDDHDGLEGLFVMIAEPIYSCLMLTVFFVEVTAISHIPYIGKILNFLLLSWIYAYYSFEYKWNFIRRSLDSRISFFETNWAFFAGFGSPCVIPTVFSSQLVSGGIMAILFPLCVLSATATHPEQVIDSYSRRWTVGRLKQVPVFYVPNATSLRILQFFLPSLVRRHEKFT</sequence>
<feature type="transmembrane region" description="Helical" evidence="5">
    <location>
        <begin position="58"/>
        <end position="79"/>
    </location>
</feature>
<proteinExistence type="predicted"/>
<dbReference type="GO" id="GO:0016236">
    <property type="term" value="P:macroautophagy"/>
    <property type="evidence" value="ECO:0007669"/>
    <property type="project" value="TreeGrafter"/>
</dbReference>
<dbReference type="InterPro" id="IPR059112">
    <property type="entry name" value="CysZ/EI24"/>
</dbReference>
<dbReference type="Pfam" id="PF07264">
    <property type="entry name" value="EI24"/>
    <property type="match status" value="1"/>
</dbReference>
<evidence type="ECO:0000256" key="3">
    <source>
        <dbReference type="ARBA" id="ARBA00022989"/>
    </source>
</evidence>
<dbReference type="EMBL" id="GCKF01033828">
    <property type="protein sequence ID" value="JAG97326.1"/>
    <property type="molecule type" value="Transcribed_RNA"/>
</dbReference>